<keyword evidence="7 8" id="KW-0472">Membrane</keyword>
<dbReference type="NCBIfam" id="TIGR01625">
    <property type="entry name" value="YidE_YbjL_dupl"/>
    <property type="match status" value="2"/>
</dbReference>
<evidence type="ECO:0000259" key="9">
    <source>
        <dbReference type="Pfam" id="PF06826"/>
    </source>
</evidence>
<dbReference type="EMBL" id="CP126969">
    <property type="protein sequence ID" value="WIM67015.1"/>
    <property type="molecule type" value="Genomic_DNA"/>
</dbReference>
<dbReference type="PANTHER" id="PTHR30445">
    <property type="entry name" value="K(+)_H(+) ANTIPORTER SUBUNIT KHTT"/>
    <property type="match status" value="1"/>
</dbReference>
<evidence type="ECO:0000256" key="6">
    <source>
        <dbReference type="ARBA" id="ARBA00022989"/>
    </source>
</evidence>
<feature type="transmembrane region" description="Helical" evidence="8">
    <location>
        <begin position="377"/>
        <end position="396"/>
    </location>
</feature>
<dbReference type="PANTHER" id="PTHR30445:SF3">
    <property type="entry name" value="TRANSPORT PROTEIN YIDE-RELATED"/>
    <property type="match status" value="1"/>
</dbReference>
<dbReference type="InterPro" id="IPR036721">
    <property type="entry name" value="RCK_C_sf"/>
</dbReference>
<feature type="transmembrane region" description="Helical" evidence="8">
    <location>
        <begin position="417"/>
        <end position="436"/>
    </location>
</feature>
<feature type="domain" description="YidE/YbjL duplication" evidence="9">
    <location>
        <begin position="356"/>
        <end position="525"/>
    </location>
</feature>
<dbReference type="SUPFAM" id="SSF116726">
    <property type="entry name" value="TrkA C-terminal domain-like"/>
    <property type="match status" value="1"/>
</dbReference>
<proteinExistence type="inferred from homology"/>
<protein>
    <submittedName>
        <fullName evidence="10">Transporter</fullName>
    </submittedName>
</protein>
<feature type="transmembrane region" description="Helical" evidence="8">
    <location>
        <begin position="62"/>
        <end position="83"/>
    </location>
</feature>
<evidence type="ECO:0000256" key="4">
    <source>
        <dbReference type="ARBA" id="ARBA00022475"/>
    </source>
</evidence>
<keyword evidence="3" id="KW-0813">Transport</keyword>
<feature type="transmembrane region" description="Helical" evidence="8">
    <location>
        <begin position="504"/>
        <end position="525"/>
    </location>
</feature>
<name>A0ABY8VE42_9CORY</name>
<evidence type="ECO:0000256" key="3">
    <source>
        <dbReference type="ARBA" id="ARBA00022448"/>
    </source>
</evidence>
<feature type="transmembrane region" description="Helical" evidence="8">
    <location>
        <begin position="31"/>
        <end position="50"/>
    </location>
</feature>
<keyword evidence="4" id="KW-1003">Cell membrane</keyword>
<gene>
    <name evidence="10" type="ORF">QP027_07720</name>
</gene>
<feature type="transmembrane region" description="Helical" evidence="8">
    <location>
        <begin position="442"/>
        <end position="465"/>
    </location>
</feature>
<reference evidence="10 11" key="1">
    <citation type="submission" date="2023-05" db="EMBL/GenBank/DDBJ databases">
        <title>Corynebacterium suedekumii sp. nov. and Corynebacterium breve sp. nov. isolated from raw cow's milk.</title>
        <authorList>
            <person name="Baer M.K."/>
            <person name="Mehl L."/>
            <person name="Hellmuth R."/>
            <person name="Marke G."/>
            <person name="Lipski A."/>
        </authorList>
    </citation>
    <scope>NUCLEOTIDE SEQUENCE [LARGE SCALE GENOMIC DNA]</scope>
    <source>
        <strain evidence="10 11">R4</strain>
    </source>
</reference>
<feature type="transmembrane region" description="Helical" evidence="8">
    <location>
        <begin position="90"/>
        <end position="110"/>
    </location>
</feature>
<evidence type="ECO:0000313" key="10">
    <source>
        <dbReference type="EMBL" id="WIM67015.1"/>
    </source>
</evidence>
<comment type="similarity">
    <text evidence="2">Belongs to the AAE transporter (TC 2.A.81) family.</text>
</comment>
<feature type="domain" description="YidE/YbjL duplication" evidence="9">
    <location>
        <begin position="13"/>
        <end position="169"/>
    </location>
</feature>
<evidence type="ECO:0000256" key="8">
    <source>
        <dbReference type="SAM" id="Phobius"/>
    </source>
</evidence>
<evidence type="ECO:0000313" key="11">
    <source>
        <dbReference type="Proteomes" id="UP001225598"/>
    </source>
</evidence>
<feature type="transmembrane region" description="Helical" evidence="8">
    <location>
        <begin position="150"/>
        <end position="171"/>
    </location>
</feature>
<feature type="transmembrane region" description="Helical" evidence="8">
    <location>
        <begin position="6"/>
        <end position="24"/>
    </location>
</feature>
<comment type="subcellular location">
    <subcellularLocation>
        <location evidence="1">Cell membrane</location>
        <topology evidence="1">Multi-pass membrane protein</topology>
    </subcellularLocation>
</comment>
<dbReference type="RefSeq" id="WP_284823804.1">
    <property type="nucleotide sequence ID" value="NZ_CP126969.1"/>
</dbReference>
<accession>A0ABY8VE42</accession>
<dbReference type="Proteomes" id="UP001225598">
    <property type="component" value="Chromosome"/>
</dbReference>
<evidence type="ECO:0000256" key="1">
    <source>
        <dbReference type="ARBA" id="ARBA00004651"/>
    </source>
</evidence>
<keyword evidence="11" id="KW-1185">Reference proteome</keyword>
<sequence>MLEFLLANKVLLLSLLVGFGMLVGRVRIRGIALGAAAVLFLAIIVSAIATSNGQDLTLGHELSQLGLVLFTFSIGVSSGPNFFHVLKISIGPIVGMVVVFVTAAVAAVLVGRVMGLDIATIAGVFAGATTNTPALAAAGDASGDETMATIGYAISYIFGVLGMLGFALLALSKRASDTDAPAPLINRTLRVERTDVPVIEDVQKYAGGELIFSRISRGSNQPVEIPEIDTRLNHGDLVTVVGTQALINRATQYLGHTSSHSLMLDRRQLDFRRITLSNRSLVGLRVEEVDERLAKQFGAYMSRIRRGDTDLLAENTELLQIGDRIRVVAPRDKMEEIGKYFGDSTRGLTDINPVALGLGIALGIFIGQLPIPMPGGSFSIGAAAGALFVGLVFGRVGRIGNFTTSLPYTVTQVLSELGLLMFLAAAGVSAGTQILAAFQGGAWLNIALLGVIVTLIVGGGMYLVMRLVFRMGGTKLSGALAGAQTQPAVLAFANDRTNNDPRVAMGYATMYPVAMIVKILIAQIVGGL</sequence>
<evidence type="ECO:0000256" key="2">
    <source>
        <dbReference type="ARBA" id="ARBA00009854"/>
    </source>
</evidence>
<keyword evidence="6 8" id="KW-1133">Transmembrane helix</keyword>
<evidence type="ECO:0000256" key="7">
    <source>
        <dbReference type="ARBA" id="ARBA00023136"/>
    </source>
</evidence>
<dbReference type="Pfam" id="PF06826">
    <property type="entry name" value="Asp-Al_Ex"/>
    <property type="match status" value="2"/>
</dbReference>
<feature type="transmembrane region" description="Helical" evidence="8">
    <location>
        <begin position="354"/>
        <end position="371"/>
    </location>
</feature>
<dbReference type="InterPro" id="IPR050144">
    <property type="entry name" value="AAE_transporter"/>
</dbReference>
<evidence type="ECO:0000256" key="5">
    <source>
        <dbReference type="ARBA" id="ARBA00022692"/>
    </source>
</evidence>
<dbReference type="InterPro" id="IPR006512">
    <property type="entry name" value="YidE_YbjL"/>
</dbReference>
<organism evidence="10 11">
    <name type="scientific">Corynebacterium breve</name>
    <dbReference type="NCBI Taxonomy" id="3049799"/>
    <lineage>
        <taxon>Bacteria</taxon>
        <taxon>Bacillati</taxon>
        <taxon>Actinomycetota</taxon>
        <taxon>Actinomycetes</taxon>
        <taxon>Mycobacteriales</taxon>
        <taxon>Corynebacteriaceae</taxon>
        <taxon>Corynebacterium</taxon>
    </lineage>
</organism>
<keyword evidence="5 8" id="KW-0812">Transmembrane</keyword>